<evidence type="ECO:0000313" key="3">
    <source>
        <dbReference type="EMBL" id="QJA56220.1"/>
    </source>
</evidence>
<dbReference type="EMBL" id="MT144693">
    <property type="protein sequence ID" value="QJH97597.1"/>
    <property type="molecule type" value="Genomic_DNA"/>
</dbReference>
<dbReference type="EMBL" id="MT142298">
    <property type="protein sequence ID" value="QJA77726.1"/>
    <property type="molecule type" value="Genomic_DNA"/>
</dbReference>
<evidence type="ECO:0000313" key="4">
    <source>
        <dbReference type="EMBL" id="QJA77726.1"/>
    </source>
</evidence>
<feature type="region of interest" description="Disordered" evidence="1">
    <location>
        <begin position="1"/>
        <end position="72"/>
    </location>
</feature>
<dbReference type="EMBL" id="MT141206">
    <property type="protein sequence ID" value="QJA56220.1"/>
    <property type="molecule type" value="Genomic_DNA"/>
</dbReference>
<feature type="compositionally biased region" description="Basic and acidic residues" evidence="1">
    <location>
        <begin position="311"/>
        <end position="325"/>
    </location>
</feature>
<gene>
    <name evidence="4" type="ORF">MM415A01235_0014</name>
    <name evidence="3" type="ORF">MM415B01897_0013</name>
    <name evidence="2" type="ORF">TM448A00611_0006</name>
    <name evidence="5" type="ORF">TM448B01042_0006</name>
</gene>
<feature type="compositionally biased region" description="Basic and acidic residues" evidence="1">
    <location>
        <begin position="21"/>
        <end position="41"/>
    </location>
</feature>
<dbReference type="AlphaFoldDB" id="A0A6H1ZIJ1"/>
<organism evidence="2">
    <name type="scientific">viral metagenome</name>
    <dbReference type="NCBI Taxonomy" id="1070528"/>
    <lineage>
        <taxon>unclassified sequences</taxon>
        <taxon>metagenomes</taxon>
        <taxon>organismal metagenomes</taxon>
    </lineage>
</organism>
<evidence type="ECO:0000313" key="5">
    <source>
        <dbReference type="EMBL" id="QJH97597.1"/>
    </source>
</evidence>
<dbReference type="EMBL" id="MT144033">
    <property type="protein sequence ID" value="QJA47137.1"/>
    <property type="molecule type" value="Genomic_DNA"/>
</dbReference>
<name>A0A6H1ZIJ1_9ZZZZ</name>
<accession>A0A6H1ZIJ1</accession>
<evidence type="ECO:0000313" key="2">
    <source>
        <dbReference type="EMBL" id="QJA47137.1"/>
    </source>
</evidence>
<feature type="region of interest" description="Disordered" evidence="1">
    <location>
        <begin position="311"/>
        <end position="352"/>
    </location>
</feature>
<evidence type="ECO:0000256" key="1">
    <source>
        <dbReference type="SAM" id="MobiDB-lite"/>
    </source>
</evidence>
<sequence>MEEKEKQETVETGFLEDDAEWDRFSAEYEKLQDSDEPKAEEAEVEAAPQKEEPCVDCGKDEEAPAKDAPKGKPIATLKVQGKEVPVYTQEELLEYAQKGVDYTKKTQAHSEDRKKFESEYVTKVEEMKALAQKLEAAYGQRGPAAPAAPPVTMETLKKEAYVRYGIDEEYASAEQKAMVDDMVQTRAALLQLAKNNKGLETWVQQGMIRESAQKIGEAAKAAREQYPINEVIDPETGENKTANQVIALFKEKTLNPANKNRPFPEMAAEAVKDIHEMQIKGRDSAPDFSGMTREEFKAKFPDLYKRIVEPEKNEAVAEHEAEKANHPPAVSSQRRDVEPSKQKKGTVSDDFGDILDKAFSIPEIRDSFGG</sequence>
<protein>
    <submittedName>
        <fullName evidence="2">Uncharacterized protein</fullName>
    </submittedName>
</protein>
<proteinExistence type="predicted"/>
<reference evidence="2" key="1">
    <citation type="submission" date="2020-03" db="EMBL/GenBank/DDBJ databases">
        <title>The deep terrestrial virosphere.</title>
        <authorList>
            <person name="Holmfeldt K."/>
            <person name="Nilsson E."/>
            <person name="Simone D."/>
            <person name="Lopez-Fernandez M."/>
            <person name="Wu X."/>
            <person name="de Brujin I."/>
            <person name="Lundin D."/>
            <person name="Andersson A."/>
            <person name="Bertilsson S."/>
            <person name="Dopson M."/>
        </authorList>
    </citation>
    <scope>NUCLEOTIDE SEQUENCE</scope>
    <source>
        <strain evidence="4">MM415A01235</strain>
        <strain evidence="3">MM415B01897</strain>
        <strain evidence="2">TM448A00611</strain>
        <strain evidence="5">TM448B01042</strain>
    </source>
</reference>
<feature type="compositionally biased region" description="Basic and acidic residues" evidence="1">
    <location>
        <begin position="48"/>
        <end position="70"/>
    </location>
</feature>